<comment type="caution">
    <text evidence="3">The sequence shown here is derived from an EMBL/GenBank/DDBJ whole genome shotgun (WGS) entry which is preliminary data.</text>
</comment>
<dbReference type="PANTHER" id="PTHR30204:SF93">
    <property type="entry name" value="HTH MERR-TYPE DOMAIN-CONTAINING PROTEIN"/>
    <property type="match status" value="1"/>
</dbReference>
<accession>A0ABV5ILC3</accession>
<proteinExistence type="predicted"/>
<dbReference type="InterPro" id="IPR047057">
    <property type="entry name" value="MerR_fam"/>
</dbReference>
<dbReference type="InterPro" id="IPR009061">
    <property type="entry name" value="DNA-bd_dom_put_sf"/>
</dbReference>
<keyword evidence="1" id="KW-0238">DNA-binding</keyword>
<reference evidence="3 4" key="1">
    <citation type="submission" date="2024-09" db="EMBL/GenBank/DDBJ databases">
        <authorList>
            <person name="Sun Q."/>
            <person name="Mori K."/>
        </authorList>
    </citation>
    <scope>NUCLEOTIDE SEQUENCE [LARGE SCALE GENOMIC DNA]</scope>
    <source>
        <strain evidence="3 4">CCM 3426</strain>
    </source>
</reference>
<evidence type="ECO:0000313" key="4">
    <source>
        <dbReference type="Proteomes" id="UP001589647"/>
    </source>
</evidence>
<evidence type="ECO:0000313" key="3">
    <source>
        <dbReference type="EMBL" id="MFB9205332.1"/>
    </source>
</evidence>
<dbReference type="PROSITE" id="PS50937">
    <property type="entry name" value="HTH_MERR_2"/>
    <property type="match status" value="1"/>
</dbReference>
<dbReference type="CDD" id="cd00592">
    <property type="entry name" value="HTH_MerR-like"/>
    <property type="match status" value="1"/>
</dbReference>
<evidence type="ECO:0000259" key="2">
    <source>
        <dbReference type="PROSITE" id="PS50937"/>
    </source>
</evidence>
<organism evidence="3 4">
    <name type="scientific">Nonomuraea spiralis</name>
    <dbReference type="NCBI Taxonomy" id="46182"/>
    <lineage>
        <taxon>Bacteria</taxon>
        <taxon>Bacillati</taxon>
        <taxon>Actinomycetota</taxon>
        <taxon>Actinomycetes</taxon>
        <taxon>Streptosporangiales</taxon>
        <taxon>Streptosporangiaceae</taxon>
        <taxon>Nonomuraea</taxon>
    </lineage>
</organism>
<sequence length="258" mass="28348">MMSGVTIGQAAAYAGVTIKTIRHYHRLGLVDEPLRDSSGYRRYGSSELLRLIQVRTLAEAGVPLSGIGPLLAADPRHFATDLAEVKRRMTERIDELIARRDLLDRLANGDRTLLPDRACALLDRAAGLGFTPDEVAAYREGMVLTRALVPDDFDDYLGEAERALDDTRFVDLNKECWAAKDLAPDDPRIEELATAVAERFLANPALLATSKRLRARADTTRYGLLNHHGEDQAAPAMARLTALVEAKLRAAGVDIPHQ</sequence>
<dbReference type="Pfam" id="PF00376">
    <property type="entry name" value="MerR"/>
    <property type="match status" value="1"/>
</dbReference>
<dbReference type="Proteomes" id="UP001589647">
    <property type="component" value="Unassembled WGS sequence"/>
</dbReference>
<dbReference type="EMBL" id="JBHMEI010000027">
    <property type="protein sequence ID" value="MFB9205332.1"/>
    <property type="molecule type" value="Genomic_DNA"/>
</dbReference>
<dbReference type="SUPFAM" id="SSF46955">
    <property type="entry name" value="Putative DNA-binding domain"/>
    <property type="match status" value="1"/>
</dbReference>
<dbReference type="PRINTS" id="PR00040">
    <property type="entry name" value="HTHMERR"/>
</dbReference>
<dbReference type="RefSeq" id="WP_189651905.1">
    <property type="nucleotide sequence ID" value="NZ_BMRC01000023.1"/>
</dbReference>
<dbReference type="PANTHER" id="PTHR30204">
    <property type="entry name" value="REDOX-CYCLING DRUG-SENSING TRANSCRIPTIONAL ACTIVATOR SOXR"/>
    <property type="match status" value="1"/>
</dbReference>
<feature type="domain" description="HTH merR-type" evidence="2">
    <location>
        <begin position="1"/>
        <end position="73"/>
    </location>
</feature>
<protein>
    <submittedName>
        <fullName evidence="3">MerR family transcriptional regulator</fullName>
    </submittedName>
</protein>
<name>A0ABV5ILC3_9ACTN</name>
<dbReference type="Gene3D" id="1.10.1660.10">
    <property type="match status" value="1"/>
</dbReference>
<keyword evidence="4" id="KW-1185">Reference proteome</keyword>
<dbReference type="SMART" id="SM00422">
    <property type="entry name" value="HTH_MERR"/>
    <property type="match status" value="1"/>
</dbReference>
<dbReference type="InterPro" id="IPR000551">
    <property type="entry name" value="MerR-type_HTH_dom"/>
</dbReference>
<gene>
    <name evidence="3" type="ORF">ACFFV7_29335</name>
</gene>
<evidence type="ECO:0000256" key="1">
    <source>
        <dbReference type="ARBA" id="ARBA00023125"/>
    </source>
</evidence>